<feature type="domain" description="MmyB-like transcription regulator ligand binding" evidence="1">
    <location>
        <begin position="13"/>
        <end position="61"/>
    </location>
</feature>
<dbReference type="Proteomes" id="UP000467006">
    <property type="component" value="Chromosome"/>
</dbReference>
<dbReference type="RefSeq" id="WP_163722288.1">
    <property type="nucleotide sequence ID" value="NZ_AP022563.1"/>
</dbReference>
<name>A0A7I7K5R6_9MYCO</name>
<evidence type="ECO:0000313" key="2">
    <source>
        <dbReference type="EMBL" id="BBX19373.1"/>
    </source>
</evidence>
<dbReference type="KEGG" id="mdu:MDUV_42330"/>
<dbReference type="AlphaFoldDB" id="A0A7I7K5R6"/>
<evidence type="ECO:0000259" key="1">
    <source>
        <dbReference type="Pfam" id="PF17765"/>
    </source>
</evidence>
<reference evidence="2 3" key="1">
    <citation type="journal article" date="2019" name="Emerg. Microbes Infect.">
        <title>Comprehensive subspecies identification of 175 nontuberculous mycobacteria species based on 7547 genomic profiles.</title>
        <authorList>
            <person name="Matsumoto Y."/>
            <person name="Kinjo T."/>
            <person name="Motooka D."/>
            <person name="Nabeya D."/>
            <person name="Jung N."/>
            <person name="Uechi K."/>
            <person name="Horii T."/>
            <person name="Iida T."/>
            <person name="Fujita J."/>
            <person name="Nakamura S."/>
        </authorList>
    </citation>
    <scope>NUCLEOTIDE SEQUENCE [LARGE SCALE GENOMIC DNA]</scope>
    <source>
        <strain evidence="2 3">JCM 6396</strain>
    </source>
</reference>
<keyword evidence="3" id="KW-1185">Reference proteome</keyword>
<gene>
    <name evidence="2" type="ORF">MDUV_42330</name>
</gene>
<organism evidence="2 3">
    <name type="scientific">Mycolicibacterium duvalii</name>
    <dbReference type="NCBI Taxonomy" id="39688"/>
    <lineage>
        <taxon>Bacteria</taxon>
        <taxon>Bacillati</taxon>
        <taxon>Actinomycetota</taxon>
        <taxon>Actinomycetes</taxon>
        <taxon>Mycobacteriales</taxon>
        <taxon>Mycobacteriaceae</taxon>
        <taxon>Mycolicibacterium</taxon>
    </lineage>
</organism>
<dbReference type="Gene3D" id="3.30.450.180">
    <property type="match status" value="1"/>
</dbReference>
<protein>
    <recommendedName>
        <fullName evidence="1">MmyB-like transcription regulator ligand binding domain-containing protein</fullName>
    </recommendedName>
</protein>
<proteinExistence type="predicted"/>
<dbReference type="InterPro" id="IPR041413">
    <property type="entry name" value="MLTR_LBD"/>
</dbReference>
<evidence type="ECO:0000313" key="3">
    <source>
        <dbReference type="Proteomes" id="UP000467006"/>
    </source>
</evidence>
<dbReference type="Pfam" id="PF17765">
    <property type="entry name" value="MLTR_LBD"/>
    <property type="match status" value="1"/>
</dbReference>
<sequence length="77" mass="8512">MNPLPGWSRGFESKAAQLQKLLTTESAEFRAVWDKHEIGIKPREVKRYNHPEVGRLELSCQLPAVVANQLSPGVGGS</sequence>
<accession>A0A7I7K5R6</accession>
<dbReference type="EMBL" id="AP022563">
    <property type="protein sequence ID" value="BBX19373.1"/>
    <property type="molecule type" value="Genomic_DNA"/>
</dbReference>